<sequence>MHRRVAEGDMAAIKDYIMDMLEAVPKGRKLRPFWRRPLFL</sequence>
<name>A0A150LKH3_9BACI</name>
<dbReference type="Proteomes" id="UP000075683">
    <property type="component" value="Unassembled WGS sequence"/>
</dbReference>
<gene>
    <name evidence="1" type="ORF">B4135_3016</name>
</gene>
<proteinExistence type="predicted"/>
<accession>A0A150LKH3</accession>
<dbReference type="EMBL" id="LQYT01000091">
    <property type="protein sequence ID" value="KYD12755.1"/>
    <property type="molecule type" value="Genomic_DNA"/>
</dbReference>
<reference evidence="1 2" key="1">
    <citation type="submission" date="2016-01" db="EMBL/GenBank/DDBJ databases">
        <title>Draft Genome Sequences of Seven Thermophilic Sporeformers Isolated from Foods.</title>
        <authorList>
            <person name="Berendsen E.M."/>
            <person name="Wells-Bennik M.H."/>
            <person name="Krawcyk A.O."/>
            <person name="De Jong A."/>
            <person name="Holsappel S."/>
            <person name="Eijlander R.T."/>
            <person name="Kuipers O.P."/>
        </authorList>
    </citation>
    <scope>NUCLEOTIDE SEQUENCE [LARGE SCALE GENOMIC DNA]</scope>
    <source>
        <strain evidence="1 2">B4135</strain>
    </source>
</reference>
<evidence type="ECO:0000313" key="1">
    <source>
        <dbReference type="EMBL" id="KYD12755.1"/>
    </source>
</evidence>
<dbReference type="AlphaFoldDB" id="A0A150LKH3"/>
<comment type="caution">
    <text evidence="1">The sequence shown here is derived from an EMBL/GenBank/DDBJ whole genome shotgun (WGS) entry which is preliminary data.</text>
</comment>
<protein>
    <submittedName>
        <fullName evidence="1">Uncharacterized protein</fullName>
    </submittedName>
</protein>
<evidence type="ECO:0000313" key="2">
    <source>
        <dbReference type="Proteomes" id="UP000075683"/>
    </source>
</evidence>
<organism evidence="1 2">
    <name type="scientific">Caldibacillus debilis</name>
    <dbReference type="NCBI Taxonomy" id="301148"/>
    <lineage>
        <taxon>Bacteria</taxon>
        <taxon>Bacillati</taxon>
        <taxon>Bacillota</taxon>
        <taxon>Bacilli</taxon>
        <taxon>Bacillales</taxon>
        <taxon>Bacillaceae</taxon>
        <taxon>Caldibacillus</taxon>
    </lineage>
</organism>